<name>A0AAP0B2U5_9ASPA</name>
<dbReference type="InterPro" id="IPR036812">
    <property type="entry name" value="NAD(P)_OxRdtase_dom_sf"/>
</dbReference>
<feature type="region of interest" description="Disordered" evidence="1">
    <location>
        <begin position="1"/>
        <end position="82"/>
    </location>
</feature>
<accession>A0AAP0B2U5</accession>
<evidence type="ECO:0000313" key="2">
    <source>
        <dbReference type="EMBL" id="KAK8925722.1"/>
    </source>
</evidence>
<evidence type="ECO:0000256" key="1">
    <source>
        <dbReference type="SAM" id="MobiDB-lite"/>
    </source>
</evidence>
<evidence type="ECO:0000313" key="3">
    <source>
        <dbReference type="Proteomes" id="UP001418222"/>
    </source>
</evidence>
<gene>
    <name evidence="2" type="ORF">KSP39_PZI018775</name>
</gene>
<feature type="compositionally biased region" description="Acidic residues" evidence="1">
    <location>
        <begin position="1"/>
        <end position="10"/>
    </location>
</feature>
<keyword evidence="3" id="KW-1185">Reference proteome</keyword>
<dbReference type="EMBL" id="JBBWWQ010000016">
    <property type="protein sequence ID" value="KAK8925722.1"/>
    <property type="molecule type" value="Genomic_DNA"/>
</dbReference>
<comment type="caution">
    <text evidence="2">The sequence shown here is derived from an EMBL/GenBank/DDBJ whole genome shotgun (WGS) entry which is preliminary data.</text>
</comment>
<organism evidence="2 3">
    <name type="scientific">Platanthera zijinensis</name>
    <dbReference type="NCBI Taxonomy" id="2320716"/>
    <lineage>
        <taxon>Eukaryota</taxon>
        <taxon>Viridiplantae</taxon>
        <taxon>Streptophyta</taxon>
        <taxon>Embryophyta</taxon>
        <taxon>Tracheophyta</taxon>
        <taxon>Spermatophyta</taxon>
        <taxon>Magnoliopsida</taxon>
        <taxon>Liliopsida</taxon>
        <taxon>Asparagales</taxon>
        <taxon>Orchidaceae</taxon>
        <taxon>Orchidoideae</taxon>
        <taxon>Orchideae</taxon>
        <taxon>Orchidinae</taxon>
        <taxon>Platanthera</taxon>
    </lineage>
</organism>
<protein>
    <submittedName>
        <fullName evidence="2">Uncharacterized protein</fullName>
    </submittedName>
</protein>
<dbReference type="SUPFAM" id="SSF51430">
    <property type="entry name" value="NAD(P)-linked oxidoreductase"/>
    <property type="match status" value="1"/>
</dbReference>
<reference evidence="2 3" key="1">
    <citation type="journal article" date="2022" name="Nat. Plants">
        <title>Genomes of leafy and leafless Platanthera orchids illuminate the evolution of mycoheterotrophy.</title>
        <authorList>
            <person name="Li M.H."/>
            <person name="Liu K.W."/>
            <person name="Li Z."/>
            <person name="Lu H.C."/>
            <person name="Ye Q.L."/>
            <person name="Zhang D."/>
            <person name="Wang J.Y."/>
            <person name="Li Y.F."/>
            <person name="Zhong Z.M."/>
            <person name="Liu X."/>
            <person name="Yu X."/>
            <person name="Liu D.K."/>
            <person name="Tu X.D."/>
            <person name="Liu B."/>
            <person name="Hao Y."/>
            <person name="Liao X.Y."/>
            <person name="Jiang Y.T."/>
            <person name="Sun W.H."/>
            <person name="Chen J."/>
            <person name="Chen Y.Q."/>
            <person name="Ai Y."/>
            <person name="Zhai J.W."/>
            <person name="Wu S.S."/>
            <person name="Zhou Z."/>
            <person name="Hsiao Y.Y."/>
            <person name="Wu W.L."/>
            <person name="Chen Y.Y."/>
            <person name="Lin Y.F."/>
            <person name="Hsu J.L."/>
            <person name="Li C.Y."/>
            <person name="Wang Z.W."/>
            <person name="Zhao X."/>
            <person name="Zhong W.Y."/>
            <person name="Ma X.K."/>
            <person name="Ma L."/>
            <person name="Huang J."/>
            <person name="Chen G.Z."/>
            <person name="Huang M.Z."/>
            <person name="Huang L."/>
            <person name="Peng D.H."/>
            <person name="Luo Y.B."/>
            <person name="Zou S.Q."/>
            <person name="Chen S.P."/>
            <person name="Lan S."/>
            <person name="Tsai W.C."/>
            <person name="Van de Peer Y."/>
            <person name="Liu Z.J."/>
        </authorList>
    </citation>
    <scope>NUCLEOTIDE SEQUENCE [LARGE SCALE GENOMIC DNA]</scope>
    <source>
        <strain evidence="2">Lor287</strain>
    </source>
</reference>
<proteinExistence type="predicted"/>
<dbReference type="Proteomes" id="UP001418222">
    <property type="component" value="Unassembled WGS sequence"/>
</dbReference>
<sequence>MREIDVDLPSEEQIQVKVPDLSGATVEGETSRPPEQLDTMLKGVMNAASIPPQETVNLSSSTSESEEENPDSQSPIPPEHDQAIHQDHLFGPSLANHTVNIIQGIVDELKISFKRSHNRVLKRIKQSEDLMLKNIVEINHKLDKMEQRFEAKYAEAGTSVNLLMQGLKKNTADLAVVNQNAHVVANNIKLFDANMVTLNTNQKTLLANFTQNVKHIDESLHSYANSIALEAKKGEKEYATKMAGNALEDATEEIDLTLKDLQLDYVDLYLNYCDWSFVVQHPNAGALLKSSYEPLPPVRPPKNLFEHTQCFLHPKSDVNSAWLQACLFEMSFFCHVVDAINKCLWKNNALSSPCEHGPMTRPCHRPRALTWLRTHPCLARVHQAPFPSQHPEKNTALALVLPVAIKERITMIRANNT</sequence>
<dbReference type="AlphaFoldDB" id="A0AAP0B2U5"/>